<feature type="compositionally biased region" description="Acidic residues" evidence="1">
    <location>
        <begin position="57"/>
        <end position="72"/>
    </location>
</feature>
<sequence>MAAFTLEGDNLRLHRFRNLGKGRTVPYKNLIANDAKVAVDKFGGALDDGRKWLYCQDDEPGEDNEEDDFCYDEDSRKSKPTAKCAKRPKMDSTLFECPFEGCGKEYLTERNLEKLDRAIESLTSENENGRKQTMAWALPKRRRSTRFPSSVKKFLKNIFKEGDRSGVKKDPREAATMIAGVYTGFKKTKLDKRDRRMTSGSRSKRSGDEDDDENEPDEVNELFNMEGDPELEYKTEPLFDDFDIIYNAI</sequence>
<feature type="region of interest" description="Disordered" evidence="1">
    <location>
        <begin position="191"/>
        <end position="230"/>
    </location>
</feature>
<name>A0AAV5W393_9BILA</name>
<keyword evidence="3" id="KW-1185">Reference proteome</keyword>
<feature type="compositionally biased region" description="Acidic residues" evidence="1">
    <location>
        <begin position="208"/>
        <end position="220"/>
    </location>
</feature>
<gene>
    <name evidence="2" type="ORF">PFISCL1PPCAC_16754</name>
</gene>
<feature type="region of interest" description="Disordered" evidence="1">
    <location>
        <begin position="57"/>
        <end position="79"/>
    </location>
</feature>
<dbReference type="EMBL" id="BTSY01000004">
    <property type="protein sequence ID" value="GMT25457.1"/>
    <property type="molecule type" value="Genomic_DNA"/>
</dbReference>
<comment type="caution">
    <text evidence="2">The sequence shown here is derived from an EMBL/GenBank/DDBJ whole genome shotgun (WGS) entry which is preliminary data.</text>
</comment>
<evidence type="ECO:0000256" key="1">
    <source>
        <dbReference type="SAM" id="MobiDB-lite"/>
    </source>
</evidence>
<dbReference type="AlphaFoldDB" id="A0AAV5W393"/>
<feature type="non-terminal residue" evidence="2">
    <location>
        <position position="249"/>
    </location>
</feature>
<reference evidence="2" key="1">
    <citation type="submission" date="2023-10" db="EMBL/GenBank/DDBJ databases">
        <title>Genome assembly of Pristionchus species.</title>
        <authorList>
            <person name="Yoshida K."/>
            <person name="Sommer R.J."/>
        </authorList>
    </citation>
    <scope>NUCLEOTIDE SEQUENCE</scope>
    <source>
        <strain evidence="2">RS5133</strain>
    </source>
</reference>
<dbReference type="Proteomes" id="UP001432322">
    <property type="component" value="Unassembled WGS sequence"/>
</dbReference>
<evidence type="ECO:0000313" key="2">
    <source>
        <dbReference type="EMBL" id="GMT25457.1"/>
    </source>
</evidence>
<protein>
    <submittedName>
        <fullName evidence="2">Uncharacterized protein</fullName>
    </submittedName>
</protein>
<proteinExistence type="predicted"/>
<dbReference type="PANTHER" id="PTHR33845:SF1">
    <property type="entry name" value="C2H2-TYPE DOMAIN-CONTAINING PROTEIN"/>
    <property type="match status" value="1"/>
</dbReference>
<accession>A0AAV5W393</accession>
<organism evidence="2 3">
    <name type="scientific">Pristionchus fissidentatus</name>
    <dbReference type="NCBI Taxonomy" id="1538716"/>
    <lineage>
        <taxon>Eukaryota</taxon>
        <taxon>Metazoa</taxon>
        <taxon>Ecdysozoa</taxon>
        <taxon>Nematoda</taxon>
        <taxon>Chromadorea</taxon>
        <taxon>Rhabditida</taxon>
        <taxon>Rhabditina</taxon>
        <taxon>Diplogasteromorpha</taxon>
        <taxon>Diplogasteroidea</taxon>
        <taxon>Neodiplogasteridae</taxon>
        <taxon>Pristionchus</taxon>
    </lineage>
</organism>
<evidence type="ECO:0000313" key="3">
    <source>
        <dbReference type="Proteomes" id="UP001432322"/>
    </source>
</evidence>
<dbReference type="PANTHER" id="PTHR33845">
    <property type="entry name" value="C2H2-TYPE DOMAIN-CONTAINING PROTEIN"/>
    <property type="match status" value="1"/>
</dbReference>